<evidence type="ECO:0000259" key="11">
    <source>
        <dbReference type="PROSITE" id="PS51523"/>
    </source>
</evidence>
<dbReference type="PROSITE" id="PS51523">
    <property type="entry name" value="ZF_HD_DIMER"/>
    <property type="match status" value="1"/>
</dbReference>
<dbReference type="SUPFAM" id="SSF46689">
    <property type="entry name" value="Homeodomain-like"/>
    <property type="match status" value="1"/>
</dbReference>
<feature type="region of interest" description="Disordered" evidence="10">
    <location>
        <begin position="155"/>
        <end position="193"/>
    </location>
</feature>
<keyword evidence="13" id="KW-1185">Reference proteome</keyword>
<dbReference type="GO" id="GO:0050793">
    <property type="term" value="P:regulation of developmental process"/>
    <property type="evidence" value="ECO:0007669"/>
    <property type="project" value="TreeGrafter"/>
</dbReference>
<dbReference type="Pfam" id="PF04770">
    <property type="entry name" value="ZF-HD_dimer"/>
    <property type="match status" value="1"/>
</dbReference>
<comment type="subcellular location">
    <subcellularLocation>
        <location evidence="1">Nucleus</location>
    </subcellularLocation>
</comment>
<keyword evidence="7 12" id="KW-0371">Homeobox</keyword>
<dbReference type="InterPro" id="IPR009057">
    <property type="entry name" value="Homeodomain-like_sf"/>
</dbReference>
<dbReference type="EMBL" id="QJKJ01001528">
    <property type="protein sequence ID" value="RDY07183.1"/>
    <property type="molecule type" value="Genomic_DNA"/>
</dbReference>
<keyword evidence="4" id="KW-0862">Zinc</keyword>
<evidence type="ECO:0000256" key="5">
    <source>
        <dbReference type="ARBA" id="ARBA00023015"/>
    </source>
</evidence>
<dbReference type="Gene3D" id="1.10.10.60">
    <property type="entry name" value="Homeodomain-like"/>
    <property type="match status" value="1"/>
</dbReference>
<evidence type="ECO:0000256" key="2">
    <source>
        <dbReference type="ARBA" id="ARBA00022723"/>
    </source>
</evidence>
<reference evidence="12" key="1">
    <citation type="submission" date="2018-05" db="EMBL/GenBank/DDBJ databases">
        <title>Draft genome of Mucuna pruriens seed.</title>
        <authorList>
            <person name="Nnadi N.E."/>
            <person name="Vos R."/>
            <person name="Hasami M.H."/>
            <person name="Devisetty U.K."/>
            <person name="Aguiy J.C."/>
        </authorList>
    </citation>
    <scope>NUCLEOTIDE SEQUENCE [LARGE SCALE GENOMIC DNA]</scope>
    <source>
        <strain evidence="12">JCA_2017</strain>
    </source>
</reference>
<comment type="caution">
    <text evidence="12">The sequence shown here is derived from an EMBL/GenBank/DDBJ whole genome shotgun (WGS) entry which is preliminary data.</text>
</comment>
<keyword evidence="9" id="KW-0539">Nucleus</keyword>
<keyword evidence="6 12" id="KW-0238">DNA-binding</keyword>
<dbReference type="AlphaFoldDB" id="A0A371HWR2"/>
<dbReference type="InterPro" id="IPR006455">
    <property type="entry name" value="Homeodomain_ZF_HD"/>
</dbReference>
<dbReference type="Proteomes" id="UP000257109">
    <property type="component" value="Unassembled WGS sequence"/>
</dbReference>
<dbReference type="STRING" id="157652.A0A371HWR2"/>
<evidence type="ECO:0000256" key="7">
    <source>
        <dbReference type="ARBA" id="ARBA00023155"/>
    </source>
</evidence>
<dbReference type="FunFam" id="1.10.10.60:FF:000257">
    <property type="entry name" value="Zinc-finger homeodomain protein 2"/>
    <property type="match status" value="1"/>
</dbReference>
<evidence type="ECO:0000256" key="6">
    <source>
        <dbReference type="ARBA" id="ARBA00023125"/>
    </source>
</evidence>
<keyword evidence="5" id="KW-0805">Transcription regulation</keyword>
<evidence type="ECO:0000313" key="12">
    <source>
        <dbReference type="EMBL" id="RDY07183.1"/>
    </source>
</evidence>
<evidence type="ECO:0000256" key="10">
    <source>
        <dbReference type="SAM" id="MobiDB-lite"/>
    </source>
</evidence>
<evidence type="ECO:0000313" key="13">
    <source>
        <dbReference type="Proteomes" id="UP000257109"/>
    </source>
</evidence>
<dbReference type="NCBIfam" id="TIGR01566">
    <property type="entry name" value="ZF_HD_prot_N"/>
    <property type="match status" value="1"/>
</dbReference>
<feature type="non-terminal residue" evidence="12">
    <location>
        <position position="1"/>
    </location>
</feature>
<proteinExistence type="predicted"/>
<sequence length="393" mass="43907">MEFEDQEEQEEELCMGGASYDPLANPTRMKMPGGTEPVMAAQPVRSSTNGGAGRARYRECLKNHAVGIGGHALDGCGEFMPAGTEGTLDALKCAACSCHRNFHRKETDAVAMTGDPYLLTHHAHLHPPPPPPQFAAYYRTPAGYLHVGGQQRATGTLALPSTSGGGGTQSTREDQEDVSNPSAGGTGSKKRFRTKFTQEQKDKMLDLAEKLGWRIQKHDQDVVQAFCNETGVKRHVLKVWMHNNKHTLVCYNGGDAFGTLFFGWMISDIKIKVKMSSTLFDKIYSILRHLSELRSRNFLSTFNAFSLTCIFRFTFSHSIRLSSLFLLRLTASLFCSYRALKKDMLLWTACFLSSPKPAHYQYTFKMLCLFWGVEHQLKLRASTVVHTMQCNVM</sequence>
<evidence type="ECO:0000256" key="8">
    <source>
        <dbReference type="ARBA" id="ARBA00023163"/>
    </source>
</evidence>
<feature type="compositionally biased region" description="Acidic residues" evidence="10">
    <location>
        <begin position="1"/>
        <end position="13"/>
    </location>
</feature>
<dbReference type="PANTHER" id="PTHR31948:SF157">
    <property type="entry name" value="ZINC-FINGER HOMEODOMAIN PROTEIN 1"/>
    <property type="match status" value="1"/>
</dbReference>
<accession>A0A371HWR2</accession>
<evidence type="ECO:0000256" key="4">
    <source>
        <dbReference type="ARBA" id="ARBA00022833"/>
    </source>
</evidence>
<evidence type="ECO:0000256" key="3">
    <source>
        <dbReference type="ARBA" id="ARBA00022771"/>
    </source>
</evidence>
<dbReference type="OrthoDB" id="1921929at2759"/>
<evidence type="ECO:0000256" key="1">
    <source>
        <dbReference type="ARBA" id="ARBA00004123"/>
    </source>
</evidence>
<protein>
    <submittedName>
        <fullName evidence="12">Zinc-finger homeodomain protein 1</fullName>
    </submittedName>
</protein>
<dbReference type="GO" id="GO:0008270">
    <property type="term" value="F:zinc ion binding"/>
    <property type="evidence" value="ECO:0007669"/>
    <property type="project" value="UniProtKB-KW"/>
</dbReference>
<dbReference type="GO" id="GO:0005634">
    <property type="term" value="C:nucleus"/>
    <property type="evidence" value="ECO:0007669"/>
    <property type="project" value="UniProtKB-SubCell"/>
</dbReference>
<feature type="region of interest" description="Disordered" evidence="10">
    <location>
        <begin position="1"/>
        <end position="52"/>
    </location>
</feature>
<keyword evidence="8" id="KW-0804">Transcription</keyword>
<evidence type="ECO:0000256" key="9">
    <source>
        <dbReference type="ARBA" id="ARBA00023242"/>
    </source>
</evidence>
<name>A0A371HWR2_MUCPR</name>
<dbReference type="NCBIfam" id="TIGR01565">
    <property type="entry name" value="homeo_ZF_HD"/>
    <property type="match status" value="1"/>
</dbReference>
<organism evidence="12 13">
    <name type="scientific">Mucuna pruriens</name>
    <name type="common">Velvet bean</name>
    <name type="synonym">Dolichos pruriens</name>
    <dbReference type="NCBI Taxonomy" id="157652"/>
    <lineage>
        <taxon>Eukaryota</taxon>
        <taxon>Viridiplantae</taxon>
        <taxon>Streptophyta</taxon>
        <taxon>Embryophyta</taxon>
        <taxon>Tracheophyta</taxon>
        <taxon>Spermatophyta</taxon>
        <taxon>Magnoliopsida</taxon>
        <taxon>eudicotyledons</taxon>
        <taxon>Gunneridae</taxon>
        <taxon>Pentapetalae</taxon>
        <taxon>rosids</taxon>
        <taxon>fabids</taxon>
        <taxon>Fabales</taxon>
        <taxon>Fabaceae</taxon>
        <taxon>Papilionoideae</taxon>
        <taxon>50 kb inversion clade</taxon>
        <taxon>NPAAA clade</taxon>
        <taxon>indigoferoid/millettioid clade</taxon>
        <taxon>Phaseoleae</taxon>
        <taxon>Mucuna</taxon>
    </lineage>
</organism>
<dbReference type="InterPro" id="IPR006456">
    <property type="entry name" value="ZF_HD_homeobox_Cys/His_dimer"/>
</dbReference>
<dbReference type="GO" id="GO:0003700">
    <property type="term" value="F:DNA-binding transcription factor activity"/>
    <property type="evidence" value="ECO:0007669"/>
    <property type="project" value="TreeGrafter"/>
</dbReference>
<dbReference type="PANTHER" id="PTHR31948">
    <property type="entry name" value="ZINC-FINGER HOMEODOMAIN PROTEIN 2"/>
    <property type="match status" value="1"/>
</dbReference>
<keyword evidence="2" id="KW-0479">Metal-binding</keyword>
<dbReference type="GO" id="GO:0000976">
    <property type="term" value="F:transcription cis-regulatory region binding"/>
    <property type="evidence" value="ECO:0007669"/>
    <property type="project" value="TreeGrafter"/>
</dbReference>
<keyword evidence="3 12" id="KW-0863">Zinc-finger</keyword>
<feature type="domain" description="ZF-HD dimerization-type" evidence="11">
    <location>
        <begin position="57"/>
        <end position="106"/>
    </location>
</feature>
<gene>
    <name evidence="12" type="primary">ZHD1</name>
    <name evidence="12" type="ORF">CR513_08740</name>
</gene>